<evidence type="ECO:0000313" key="2">
    <source>
        <dbReference type="EMBL" id="KXA96936.1"/>
    </source>
</evidence>
<feature type="compositionally biased region" description="Basic and acidic residues" evidence="1">
    <location>
        <begin position="118"/>
        <end position="134"/>
    </location>
</feature>
<dbReference type="EMBL" id="LHXS01000034">
    <property type="protein sequence ID" value="KXA96936.1"/>
    <property type="molecule type" value="Genomic_DNA"/>
</dbReference>
<dbReference type="AlphaFoldDB" id="A0A133US45"/>
<sequence>MGQVASDSKWTKERVIRKLRRKKEELGKSPSKRDVSSSLAHAATKLFGSWNRAKEEAGLETFEASCRSKEKIVNRLKELAEDLGRFPAVSDDSGLAQVAQYHFGSWNAAKRKAGPEVFEGRKEVSPPETEKVDESPEIDEDMRQGLLTSVKRNADVYEHHLSGEKVKRTLGDVAEDLLVSWAKRHKEEVVGDFIYDEDRCRVSYGVPDEHNRCNPRYGIDLEDIRCDLLFLIDQPSTGRSFVMFEAKYGQSGINHEQAQYFRKAHHSPDKIVEDATEGHVMLAKCFNLDIRGDNPRMRFYMGELIVPDEDPLEEG</sequence>
<protein>
    <submittedName>
        <fullName evidence="2">Uncharacterized protein</fullName>
    </submittedName>
</protein>
<name>A0A133US45_9EURY</name>
<dbReference type="Proteomes" id="UP000070414">
    <property type="component" value="Unassembled WGS sequence"/>
</dbReference>
<evidence type="ECO:0000256" key="1">
    <source>
        <dbReference type="SAM" id="MobiDB-lite"/>
    </source>
</evidence>
<gene>
    <name evidence="2" type="ORF">AKJ38_02250</name>
</gene>
<evidence type="ECO:0000313" key="3">
    <source>
        <dbReference type="Proteomes" id="UP000070414"/>
    </source>
</evidence>
<comment type="caution">
    <text evidence="2">The sequence shown here is derived from an EMBL/GenBank/DDBJ whole genome shotgun (WGS) entry which is preliminary data.</text>
</comment>
<proteinExistence type="predicted"/>
<accession>A0A133US45</accession>
<reference evidence="2 3" key="1">
    <citation type="journal article" date="2016" name="Sci. Rep.">
        <title>Metabolic traits of an uncultured archaeal lineage -MSBL1- from brine pools of the Red Sea.</title>
        <authorList>
            <person name="Mwirichia R."/>
            <person name="Alam I."/>
            <person name="Rashid M."/>
            <person name="Vinu M."/>
            <person name="Ba-Alawi W."/>
            <person name="Anthony Kamau A."/>
            <person name="Kamanda Ngugi D."/>
            <person name="Goker M."/>
            <person name="Klenk H.P."/>
            <person name="Bajic V."/>
            <person name="Stingl U."/>
        </authorList>
    </citation>
    <scope>NUCLEOTIDE SEQUENCE [LARGE SCALE GENOMIC DNA]</scope>
    <source>
        <strain evidence="2">SCGC-AAA259I14</strain>
    </source>
</reference>
<dbReference type="InterPro" id="IPR041025">
    <property type="entry name" value="HNH_repeat"/>
</dbReference>
<dbReference type="Pfam" id="PF18780">
    <property type="entry name" value="HNH_repeat"/>
    <property type="match status" value="2"/>
</dbReference>
<feature type="region of interest" description="Disordered" evidence="1">
    <location>
        <begin position="117"/>
        <end position="137"/>
    </location>
</feature>
<keyword evidence="3" id="KW-1185">Reference proteome</keyword>
<organism evidence="2 3">
    <name type="scientific">candidate division MSBL1 archaeon SCGC-AAA259I14</name>
    <dbReference type="NCBI Taxonomy" id="1698268"/>
    <lineage>
        <taxon>Archaea</taxon>
        <taxon>Methanobacteriati</taxon>
        <taxon>Methanobacteriota</taxon>
        <taxon>candidate division MSBL1</taxon>
    </lineage>
</organism>